<dbReference type="Pfam" id="PF03468">
    <property type="entry name" value="XS"/>
    <property type="match status" value="1"/>
</dbReference>
<reference evidence="2" key="2">
    <citation type="journal article" date="2023" name="Plants (Basel)">
        <title>Annotation of the Turnera subulata (Passifloraceae) Draft Genome Reveals the S-Locus Evolved after the Divergence of Turneroideae from Passifloroideae in a Stepwise Manner.</title>
        <authorList>
            <person name="Henning P.M."/>
            <person name="Roalson E.H."/>
            <person name="Mir W."/>
            <person name="McCubbin A.G."/>
            <person name="Shore J.S."/>
        </authorList>
    </citation>
    <scope>NUCLEOTIDE SEQUENCE</scope>
    <source>
        <strain evidence="2">F60SS</strain>
    </source>
</reference>
<comment type="caution">
    <text evidence="2">The sequence shown here is derived from an EMBL/GenBank/DDBJ whole genome shotgun (WGS) entry which is preliminary data.</text>
</comment>
<dbReference type="GO" id="GO:0080188">
    <property type="term" value="P:gene silencing by siRNA-directed DNA methylation"/>
    <property type="evidence" value="ECO:0007669"/>
    <property type="project" value="InterPro"/>
</dbReference>
<evidence type="ECO:0000259" key="1">
    <source>
        <dbReference type="Pfam" id="PF03468"/>
    </source>
</evidence>
<evidence type="ECO:0000313" key="2">
    <source>
        <dbReference type="EMBL" id="KAJ4825291.1"/>
    </source>
</evidence>
<dbReference type="OrthoDB" id="1892195at2759"/>
<protein>
    <recommendedName>
        <fullName evidence="1">XS domain-containing protein</fullName>
    </recommendedName>
</protein>
<dbReference type="InterPro" id="IPR038588">
    <property type="entry name" value="XS_domain_sf"/>
</dbReference>
<reference evidence="2" key="1">
    <citation type="submission" date="2022-02" db="EMBL/GenBank/DDBJ databases">
        <authorList>
            <person name="Henning P.M."/>
            <person name="McCubbin A.G."/>
            <person name="Shore J.S."/>
        </authorList>
    </citation>
    <scope>NUCLEOTIDE SEQUENCE</scope>
    <source>
        <strain evidence="2">F60SS</strain>
        <tissue evidence="2">Leaves</tissue>
    </source>
</reference>
<name>A0A9Q0F7Q9_9ROSI</name>
<keyword evidence="3" id="KW-1185">Reference proteome</keyword>
<dbReference type="InterPro" id="IPR045177">
    <property type="entry name" value="FDM1-5/IDN2"/>
</dbReference>
<dbReference type="AlphaFoldDB" id="A0A9Q0F7Q9"/>
<dbReference type="PANTHER" id="PTHR21596">
    <property type="entry name" value="RIBONUCLEASE P SUBUNIT P38"/>
    <property type="match status" value="1"/>
</dbReference>
<sequence length="209" mass="23639">MEQLKAQVSGGSAAGNNDDFVVWPMKGIAVNLQTGVAEDGSFVGESGSKFRDVLIARGFNPTGVHVFGHSWCAVVDFTNDWPGFADALSFEYAYKEDNHGKKEWFAESGEKSGIYCWVARADDYNSDNVIGEHLRKIGDLTKVSDKVIEERQRKVKLIKYFELELEGKKRLLEEMVRRCEESDVNLRLLVEEKDKLVQTYNEGLFCRGQ</sequence>
<proteinExistence type="predicted"/>
<dbReference type="EMBL" id="JAKUCV010006953">
    <property type="protein sequence ID" value="KAJ4825291.1"/>
    <property type="molecule type" value="Genomic_DNA"/>
</dbReference>
<dbReference type="InterPro" id="IPR005380">
    <property type="entry name" value="XS_domain"/>
</dbReference>
<feature type="domain" description="XS" evidence="1">
    <location>
        <begin position="18"/>
        <end position="126"/>
    </location>
</feature>
<dbReference type="Proteomes" id="UP001141552">
    <property type="component" value="Unassembled WGS sequence"/>
</dbReference>
<evidence type="ECO:0000313" key="3">
    <source>
        <dbReference type="Proteomes" id="UP001141552"/>
    </source>
</evidence>
<gene>
    <name evidence="2" type="ORF">Tsubulata_012517</name>
</gene>
<dbReference type="Gene3D" id="3.30.70.2890">
    <property type="entry name" value="XS domain"/>
    <property type="match status" value="1"/>
</dbReference>
<accession>A0A9Q0F7Q9</accession>
<organism evidence="2 3">
    <name type="scientific">Turnera subulata</name>
    <dbReference type="NCBI Taxonomy" id="218843"/>
    <lineage>
        <taxon>Eukaryota</taxon>
        <taxon>Viridiplantae</taxon>
        <taxon>Streptophyta</taxon>
        <taxon>Embryophyta</taxon>
        <taxon>Tracheophyta</taxon>
        <taxon>Spermatophyta</taxon>
        <taxon>Magnoliopsida</taxon>
        <taxon>eudicotyledons</taxon>
        <taxon>Gunneridae</taxon>
        <taxon>Pentapetalae</taxon>
        <taxon>rosids</taxon>
        <taxon>fabids</taxon>
        <taxon>Malpighiales</taxon>
        <taxon>Passifloraceae</taxon>
        <taxon>Turnera</taxon>
    </lineage>
</organism>
<dbReference type="PANTHER" id="PTHR21596:SF65">
    <property type="entry name" value="PROTEIN INVOLVED IN DE NOVO 2-RELATED"/>
    <property type="match status" value="1"/>
</dbReference>